<dbReference type="SUPFAM" id="SSF46785">
    <property type="entry name" value="Winged helix' DNA-binding domain"/>
    <property type="match status" value="1"/>
</dbReference>
<keyword evidence="2" id="KW-1185">Reference proteome</keyword>
<comment type="caution">
    <text evidence="1">The sequence shown here is derived from an EMBL/GenBank/DDBJ whole genome shotgun (WGS) entry which is preliminary data.</text>
</comment>
<evidence type="ECO:0000313" key="2">
    <source>
        <dbReference type="Proteomes" id="UP001500975"/>
    </source>
</evidence>
<dbReference type="Gene3D" id="1.10.10.10">
    <property type="entry name" value="Winged helix-like DNA-binding domain superfamily/Winged helix DNA-binding domain"/>
    <property type="match status" value="1"/>
</dbReference>
<accession>A0ABP8HFV9</accession>
<dbReference type="RefSeq" id="WP_345537238.1">
    <property type="nucleotide sequence ID" value="NZ_BAABGJ010000013.1"/>
</dbReference>
<dbReference type="PROSITE" id="PS51197">
    <property type="entry name" value="HTH_RRF2_2"/>
    <property type="match status" value="1"/>
</dbReference>
<dbReference type="PANTHER" id="PTHR33221">
    <property type="entry name" value="WINGED HELIX-TURN-HELIX TRANSCRIPTIONAL REGULATOR, RRF2 FAMILY"/>
    <property type="match status" value="1"/>
</dbReference>
<name>A0ABP8HFV9_9BURK</name>
<protein>
    <submittedName>
        <fullName evidence="1">Rrf2 family transcriptional regulator</fullName>
    </submittedName>
</protein>
<dbReference type="Pfam" id="PF02082">
    <property type="entry name" value="Rrf2"/>
    <property type="match status" value="1"/>
</dbReference>
<sequence>MKQSSQLSDVLHVLLHLAEADAPLTSEALASAMSTNPVVLRRLMVGLREAGFVVSEKGHGGGWVMAAPLESVTLRDVHVALGAPPLVTLGFREDRPECLVAQVVNESLQSAVQEAEASLLGRLEAITLSELSQGFNHRLRAHRRAGAASAHRLEDHHGQS</sequence>
<gene>
    <name evidence="1" type="ORF">GCM10023165_17340</name>
</gene>
<dbReference type="EMBL" id="BAABGJ010000013">
    <property type="protein sequence ID" value="GAA4338568.1"/>
    <property type="molecule type" value="Genomic_DNA"/>
</dbReference>
<dbReference type="InterPro" id="IPR000944">
    <property type="entry name" value="Tscrpt_reg_Rrf2"/>
</dbReference>
<dbReference type="PANTHER" id="PTHR33221:SF15">
    <property type="entry name" value="HTH-TYPE TRANSCRIPTIONAL REGULATOR YWGB-RELATED"/>
    <property type="match status" value="1"/>
</dbReference>
<evidence type="ECO:0000313" key="1">
    <source>
        <dbReference type="EMBL" id="GAA4338568.1"/>
    </source>
</evidence>
<reference evidence="2" key="1">
    <citation type="journal article" date="2019" name="Int. J. Syst. Evol. Microbiol.">
        <title>The Global Catalogue of Microorganisms (GCM) 10K type strain sequencing project: providing services to taxonomists for standard genome sequencing and annotation.</title>
        <authorList>
            <consortium name="The Broad Institute Genomics Platform"/>
            <consortium name="The Broad Institute Genome Sequencing Center for Infectious Disease"/>
            <person name="Wu L."/>
            <person name="Ma J."/>
        </authorList>
    </citation>
    <scope>NUCLEOTIDE SEQUENCE [LARGE SCALE GENOMIC DNA]</scope>
    <source>
        <strain evidence="2">JCM 17804</strain>
    </source>
</reference>
<dbReference type="InterPro" id="IPR036388">
    <property type="entry name" value="WH-like_DNA-bd_sf"/>
</dbReference>
<proteinExistence type="predicted"/>
<organism evidence="1 2">
    <name type="scientific">Variovorax defluvii</name>
    <dbReference type="NCBI Taxonomy" id="913761"/>
    <lineage>
        <taxon>Bacteria</taxon>
        <taxon>Pseudomonadati</taxon>
        <taxon>Pseudomonadota</taxon>
        <taxon>Betaproteobacteria</taxon>
        <taxon>Burkholderiales</taxon>
        <taxon>Comamonadaceae</taxon>
        <taxon>Variovorax</taxon>
    </lineage>
</organism>
<dbReference type="Proteomes" id="UP001500975">
    <property type="component" value="Unassembled WGS sequence"/>
</dbReference>
<dbReference type="InterPro" id="IPR036390">
    <property type="entry name" value="WH_DNA-bd_sf"/>
</dbReference>